<feature type="domain" description="GATA-type" evidence="8">
    <location>
        <begin position="192"/>
        <end position="235"/>
    </location>
</feature>
<keyword evidence="5" id="KW-0539">Nucleus</keyword>
<dbReference type="PRINTS" id="PR00619">
    <property type="entry name" value="GATAZNFINGER"/>
</dbReference>
<dbReference type="GO" id="GO:0008270">
    <property type="term" value="F:zinc ion binding"/>
    <property type="evidence" value="ECO:0007669"/>
    <property type="project" value="UniProtKB-KW"/>
</dbReference>
<feature type="region of interest" description="Disordered" evidence="7">
    <location>
        <begin position="25"/>
        <end position="79"/>
    </location>
</feature>
<evidence type="ECO:0000256" key="5">
    <source>
        <dbReference type="ARBA" id="ARBA00023242"/>
    </source>
</evidence>
<evidence type="ECO:0000256" key="1">
    <source>
        <dbReference type="ARBA" id="ARBA00004123"/>
    </source>
</evidence>
<organism evidence="9 10">
    <name type="scientific">Mycena venus</name>
    <dbReference type="NCBI Taxonomy" id="2733690"/>
    <lineage>
        <taxon>Eukaryota</taxon>
        <taxon>Fungi</taxon>
        <taxon>Dikarya</taxon>
        <taxon>Basidiomycota</taxon>
        <taxon>Agaricomycotina</taxon>
        <taxon>Agaricomycetes</taxon>
        <taxon>Agaricomycetidae</taxon>
        <taxon>Agaricales</taxon>
        <taxon>Marasmiineae</taxon>
        <taxon>Mycenaceae</taxon>
        <taxon>Mycena</taxon>
    </lineage>
</organism>
<feature type="compositionally biased region" description="Polar residues" evidence="7">
    <location>
        <begin position="34"/>
        <end position="66"/>
    </location>
</feature>
<gene>
    <name evidence="9" type="ORF">MVEN_01284000</name>
</gene>
<keyword evidence="4" id="KW-0862">Zinc</keyword>
<dbReference type="GO" id="GO:0045944">
    <property type="term" value="P:positive regulation of transcription by RNA polymerase II"/>
    <property type="evidence" value="ECO:0007669"/>
    <property type="project" value="TreeGrafter"/>
</dbReference>
<evidence type="ECO:0000313" key="9">
    <source>
        <dbReference type="EMBL" id="KAF7349835.1"/>
    </source>
</evidence>
<comment type="subcellular location">
    <subcellularLocation>
        <location evidence="1">Nucleus</location>
    </subcellularLocation>
</comment>
<dbReference type="Pfam" id="PF00320">
    <property type="entry name" value="GATA"/>
    <property type="match status" value="2"/>
</dbReference>
<sequence length="315" mass="33990">MSSQRPYYNSHSSSGNVPYSSYSSLANAGMSYGPSRNQSNPSSGQYAGAMQHSSSGRGHAQSSPHVYQQGSGSQGYGMAAPAMSHDPMLNYNGASNGFAQYPNTPYTSMSGAQYPNPNMQYPGSHSQQQQFPSSSLDEYIMALGGPVPTSPMPPYGSSASQHQGNYPYPTNPSTVPPNQYMGSGTPDGFDVSVGPKKCYHCGTTSTPLWRRDPETHGTLCNACGLYLQQRHAQRPQQLIDADHDEEEGSDGGSDGAPEGPECNHCHTRQTSVWRRDKAGNQVCNACGVYQRFCGKERPLSLKRNRVKPRARSSQA</sequence>
<dbReference type="PANTHER" id="PTHR10071">
    <property type="entry name" value="TRANSCRIPTION FACTOR GATA FAMILY MEMBER"/>
    <property type="match status" value="1"/>
</dbReference>
<reference evidence="9" key="1">
    <citation type="submission" date="2020-05" db="EMBL/GenBank/DDBJ databases">
        <title>Mycena genomes resolve the evolution of fungal bioluminescence.</title>
        <authorList>
            <person name="Tsai I.J."/>
        </authorList>
    </citation>
    <scope>NUCLEOTIDE SEQUENCE</scope>
    <source>
        <strain evidence="9">CCC161011</strain>
    </source>
</reference>
<dbReference type="Proteomes" id="UP000620124">
    <property type="component" value="Unassembled WGS sequence"/>
</dbReference>
<dbReference type="GO" id="GO:0000981">
    <property type="term" value="F:DNA-binding transcription factor activity, RNA polymerase II-specific"/>
    <property type="evidence" value="ECO:0007669"/>
    <property type="project" value="TreeGrafter"/>
</dbReference>
<dbReference type="SMART" id="SM00401">
    <property type="entry name" value="ZnF_GATA"/>
    <property type="match status" value="2"/>
</dbReference>
<dbReference type="InterPro" id="IPR000679">
    <property type="entry name" value="Znf_GATA"/>
</dbReference>
<feature type="compositionally biased region" description="Polar residues" evidence="7">
    <location>
        <begin position="109"/>
        <end position="123"/>
    </location>
</feature>
<dbReference type="PROSITE" id="PS50114">
    <property type="entry name" value="GATA_ZN_FINGER_2"/>
    <property type="match status" value="2"/>
</dbReference>
<name>A0A8H6Y131_9AGAR</name>
<evidence type="ECO:0000313" key="10">
    <source>
        <dbReference type="Proteomes" id="UP000620124"/>
    </source>
</evidence>
<keyword evidence="2" id="KW-0479">Metal-binding</keyword>
<dbReference type="InterPro" id="IPR039355">
    <property type="entry name" value="Transcription_factor_GATA"/>
</dbReference>
<evidence type="ECO:0000256" key="2">
    <source>
        <dbReference type="ARBA" id="ARBA00022723"/>
    </source>
</evidence>
<proteinExistence type="predicted"/>
<keyword evidence="10" id="KW-1185">Reference proteome</keyword>
<evidence type="ECO:0000256" key="4">
    <source>
        <dbReference type="ARBA" id="ARBA00022833"/>
    </source>
</evidence>
<feature type="domain" description="GATA-type" evidence="8">
    <location>
        <begin position="256"/>
        <end position="309"/>
    </location>
</feature>
<dbReference type="GO" id="GO:0005634">
    <property type="term" value="C:nucleus"/>
    <property type="evidence" value="ECO:0007669"/>
    <property type="project" value="UniProtKB-SubCell"/>
</dbReference>
<dbReference type="PANTHER" id="PTHR10071:SF281">
    <property type="entry name" value="BOX A-BINDING FACTOR-RELATED"/>
    <property type="match status" value="1"/>
</dbReference>
<evidence type="ECO:0000256" key="3">
    <source>
        <dbReference type="ARBA" id="ARBA00022771"/>
    </source>
</evidence>
<dbReference type="GO" id="GO:0000978">
    <property type="term" value="F:RNA polymerase II cis-regulatory region sequence-specific DNA binding"/>
    <property type="evidence" value="ECO:0007669"/>
    <property type="project" value="TreeGrafter"/>
</dbReference>
<evidence type="ECO:0000259" key="8">
    <source>
        <dbReference type="PROSITE" id="PS50114"/>
    </source>
</evidence>
<feature type="region of interest" description="Disordered" evidence="7">
    <location>
        <begin position="243"/>
        <end position="264"/>
    </location>
</feature>
<accession>A0A8H6Y131</accession>
<protein>
    <submittedName>
        <fullName evidence="9">GATA zinc finger domain-containing protein</fullName>
    </submittedName>
</protein>
<feature type="region of interest" description="Disordered" evidence="7">
    <location>
        <begin position="1"/>
        <end position="20"/>
    </location>
</feature>
<dbReference type="InterPro" id="IPR013088">
    <property type="entry name" value="Znf_NHR/GATA"/>
</dbReference>
<feature type="region of interest" description="Disordered" evidence="7">
    <location>
        <begin position="109"/>
        <end position="130"/>
    </location>
</feature>
<evidence type="ECO:0000256" key="6">
    <source>
        <dbReference type="PROSITE-ProRule" id="PRU00094"/>
    </source>
</evidence>
<dbReference type="Gene3D" id="3.30.50.10">
    <property type="entry name" value="Erythroid Transcription Factor GATA-1, subunit A"/>
    <property type="match status" value="2"/>
</dbReference>
<feature type="compositionally biased region" description="Low complexity" evidence="7">
    <location>
        <begin position="10"/>
        <end position="20"/>
    </location>
</feature>
<comment type="caution">
    <text evidence="9">The sequence shown here is derived from an EMBL/GenBank/DDBJ whole genome shotgun (WGS) entry which is preliminary data.</text>
</comment>
<dbReference type="SUPFAM" id="SSF57716">
    <property type="entry name" value="Glucocorticoid receptor-like (DNA-binding domain)"/>
    <property type="match status" value="2"/>
</dbReference>
<keyword evidence="3 6" id="KW-0863">Zinc-finger</keyword>
<dbReference type="AlphaFoldDB" id="A0A8H6Y131"/>
<dbReference type="GO" id="GO:0000122">
    <property type="term" value="P:negative regulation of transcription by RNA polymerase II"/>
    <property type="evidence" value="ECO:0007669"/>
    <property type="project" value="TreeGrafter"/>
</dbReference>
<dbReference type="PROSITE" id="PS00344">
    <property type="entry name" value="GATA_ZN_FINGER_1"/>
    <property type="match status" value="1"/>
</dbReference>
<dbReference type="EMBL" id="JACAZI010000010">
    <property type="protein sequence ID" value="KAF7349835.1"/>
    <property type="molecule type" value="Genomic_DNA"/>
</dbReference>
<evidence type="ECO:0000256" key="7">
    <source>
        <dbReference type="SAM" id="MobiDB-lite"/>
    </source>
</evidence>
<dbReference type="OrthoDB" id="515401at2759"/>
<dbReference type="CDD" id="cd00202">
    <property type="entry name" value="ZnF_GATA"/>
    <property type="match status" value="2"/>
</dbReference>